<sequence length="525" mass="56319">MAADGIAAFACEVAHTSGEMTMPPSLKTMNVLDFLPQAEHAALRAGTSRYDCTNGIQEAIARAGSKVFVPAGVYPVKRLNLKSGIELYGEGHASELRAYDNSLACEFMLATHVRDGGTMNVADNMRDIHLHDLKLDGGVAEFGYQQYFYLLAVNATSDLTVERVAFYGFRGDGMYVGSGTLHNTERHNQRIVVRDCLFDGAVKDNRNGLSIIDCDQLTVENCTFQNIGNAKLSHSVGGIDFEPDHNWSVYRNVTIAHCKFIDIDSVNTAGITFFNGHQSGDNIHDWVVSDCQFTNCYWGIDSSTKAKTAADTPDNLSVLNCNFLNSVRVDVGVKGLSGTRISGCTFQRSPPGSGPGGDAIRLGFITVRTSKNAINTVITGNTFIGIRPQIGAIGVLGANGLVCAGNVFIDIRGTCINFAEDETSDNTKDIDSVIISGNVGRRDTRTAAGAGSMSFLSASNQMRTGKGRLVAAAMSFLSTSNQLRISRGHLLLEHSFEYANDLESGITSIANGATIRFLGGGRTQS</sequence>
<evidence type="ECO:0000313" key="2">
    <source>
        <dbReference type="EMBL" id="MFC5579848.1"/>
    </source>
</evidence>
<dbReference type="InterPro" id="IPR024535">
    <property type="entry name" value="RHGA/B-epi-like_pectate_lyase"/>
</dbReference>
<gene>
    <name evidence="2" type="ORF">ACFPPB_01775</name>
</gene>
<dbReference type="Proteomes" id="UP001596111">
    <property type="component" value="Unassembled WGS sequence"/>
</dbReference>
<protein>
    <submittedName>
        <fullName evidence="2">Glycosyl hydrolase family 28-related protein</fullName>
    </submittedName>
</protein>
<dbReference type="RefSeq" id="WP_377323780.1">
    <property type="nucleotide sequence ID" value="NZ_JBHSNG010000001.1"/>
</dbReference>
<dbReference type="SUPFAM" id="SSF51126">
    <property type="entry name" value="Pectin lyase-like"/>
    <property type="match status" value="2"/>
</dbReference>
<comment type="caution">
    <text evidence="2">The sequence shown here is derived from an EMBL/GenBank/DDBJ whole genome shotgun (WGS) entry which is preliminary data.</text>
</comment>
<organism evidence="2 3">
    <name type="scientific">Rhodanobacter terrae</name>
    <dbReference type="NCBI Taxonomy" id="418647"/>
    <lineage>
        <taxon>Bacteria</taxon>
        <taxon>Pseudomonadati</taxon>
        <taxon>Pseudomonadota</taxon>
        <taxon>Gammaproteobacteria</taxon>
        <taxon>Lysobacterales</taxon>
        <taxon>Rhodanobacteraceae</taxon>
        <taxon>Rhodanobacter</taxon>
    </lineage>
</organism>
<dbReference type="EMBL" id="JBHSNG010000001">
    <property type="protein sequence ID" value="MFC5579848.1"/>
    <property type="molecule type" value="Genomic_DNA"/>
</dbReference>
<proteinExistence type="predicted"/>
<reference evidence="3" key="1">
    <citation type="journal article" date="2019" name="Int. J. Syst. Evol. Microbiol.">
        <title>The Global Catalogue of Microorganisms (GCM) 10K type strain sequencing project: providing services to taxonomists for standard genome sequencing and annotation.</title>
        <authorList>
            <consortium name="The Broad Institute Genomics Platform"/>
            <consortium name="The Broad Institute Genome Sequencing Center for Infectious Disease"/>
            <person name="Wu L."/>
            <person name="Ma J."/>
        </authorList>
    </citation>
    <scope>NUCLEOTIDE SEQUENCE [LARGE SCALE GENOMIC DNA]</scope>
    <source>
        <strain evidence="3">CGMCC 1.13587</strain>
    </source>
</reference>
<dbReference type="Pfam" id="PF12708">
    <property type="entry name" value="Pect-lyase_RHGA_epim"/>
    <property type="match status" value="1"/>
</dbReference>
<keyword evidence="2" id="KW-0378">Hydrolase</keyword>
<keyword evidence="3" id="KW-1185">Reference proteome</keyword>
<dbReference type="InterPro" id="IPR012334">
    <property type="entry name" value="Pectin_lyas_fold"/>
</dbReference>
<dbReference type="InterPro" id="IPR006626">
    <property type="entry name" value="PbH1"/>
</dbReference>
<dbReference type="GO" id="GO:0016787">
    <property type="term" value="F:hydrolase activity"/>
    <property type="evidence" value="ECO:0007669"/>
    <property type="project" value="UniProtKB-KW"/>
</dbReference>
<dbReference type="SMART" id="SM00710">
    <property type="entry name" value="PbH1"/>
    <property type="match status" value="7"/>
</dbReference>
<evidence type="ECO:0000313" key="3">
    <source>
        <dbReference type="Proteomes" id="UP001596111"/>
    </source>
</evidence>
<feature type="domain" description="Rhamnogalacturonase A/B/Epimerase-like pectate lyase" evidence="1">
    <location>
        <begin position="46"/>
        <end position="258"/>
    </location>
</feature>
<dbReference type="Gene3D" id="2.160.20.10">
    <property type="entry name" value="Single-stranded right-handed beta-helix, Pectin lyase-like"/>
    <property type="match status" value="1"/>
</dbReference>
<evidence type="ECO:0000259" key="1">
    <source>
        <dbReference type="Pfam" id="PF12708"/>
    </source>
</evidence>
<accession>A0ABW0SSS6</accession>
<dbReference type="InterPro" id="IPR011050">
    <property type="entry name" value="Pectin_lyase_fold/virulence"/>
</dbReference>
<name>A0ABW0SSS6_9GAMM</name>